<dbReference type="GO" id="GO:0016491">
    <property type="term" value="F:oxidoreductase activity"/>
    <property type="evidence" value="ECO:0007669"/>
    <property type="project" value="UniProtKB-KW"/>
</dbReference>
<dbReference type="Gene3D" id="3.40.50.720">
    <property type="entry name" value="NAD(P)-binding Rossmann-like Domain"/>
    <property type="match status" value="1"/>
</dbReference>
<dbReference type="OrthoDB" id="47007at2759"/>
<accession>A0A196S792</accession>
<dbReference type="EMBL" id="LXWW01000577">
    <property type="protein sequence ID" value="OAO11854.1"/>
    <property type="molecule type" value="Genomic_DNA"/>
</dbReference>
<protein>
    <submittedName>
        <fullName evidence="2">Dehydrogenase/reductase SDR family member 12</fullName>
    </submittedName>
</protein>
<dbReference type="PRINTS" id="PR00081">
    <property type="entry name" value="GDHRDH"/>
</dbReference>
<dbReference type="PANTHER" id="PTHR43157">
    <property type="entry name" value="PHOSPHATIDYLINOSITOL-GLYCAN BIOSYNTHESIS CLASS F PROTEIN-RELATED"/>
    <property type="match status" value="1"/>
</dbReference>
<gene>
    <name evidence="2" type="ORF">AV274_6467</name>
</gene>
<organism evidence="2 3">
    <name type="scientific">Blastocystis sp. subtype 1 (strain ATCC 50177 / NandII)</name>
    <dbReference type="NCBI Taxonomy" id="478820"/>
    <lineage>
        <taxon>Eukaryota</taxon>
        <taxon>Sar</taxon>
        <taxon>Stramenopiles</taxon>
        <taxon>Bigyra</taxon>
        <taxon>Opalozoa</taxon>
        <taxon>Opalinata</taxon>
        <taxon>Blastocystidae</taxon>
        <taxon>Blastocystis</taxon>
    </lineage>
</organism>
<proteinExistence type="predicted"/>
<dbReference type="AlphaFoldDB" id="A0A196S792"/>
<keyword evidence="1" id="KW-0560">Oxidoreductase</keyword>
<evidence type="ECO:0000313" key="2">
    <source>
        <dbReference type="EMBL" id="OAO11854.1"/>
    </source>
</evidence>
<reference evidence="2 3" key="1">
    <citation type="submission" date="2016-05" db="EMBL/GenBank/DDBJ databases">
        <title>Nuclear genome of Blastocystis sp. subtype 1 NandII.</title>
        <authorList>
            <person name="Gentekaki E."/>
            <person name="Curtis B."/>
            <person name="Stairs C."/>
            <person name="Eme L."/>
            <person name="Herman E."/>
            <person name="Klimes V."/>
            <person name="Arias M.C."/>
            <person name="Elias M."/>
            <person name="Hilliou F."/>
            <person name="Klute M."/>
            <person name="Malik S.-B."/>
            <person name="Pightling A."/>
            <person name="Rachubinski R."/>
            <person name="Salas D."/>
            <person name="Schlacht A."/>
            <person name="Suga H."/>
            <person name="Archibald J."/>
            <person name="Ball S.G."/>
            <person name="Clark G."/>
            <person name="Dacks J."/>
            <person name="Van Der Giezen M."/>
            <person name="Tsaousis A."/>
            <person name="Roger A."/>
        </authorList>
    </citation>
    <scope>NUCLEOTIDE SEQUENCE [LARGE SCALE GENOMIC DNA]</scope>
    <source>
        <strain evidence="3">ATCC 50177 / NandII</strain>
    </source>
</reference>
<dbReference type="STRING" id="478820.A0A196S792"/>
<comment type="caution">
    <text evidence="2">The sequence shown here is derived from an EMBL/GenBank/DDBJ whole genome shotgun (WGS) entry which is preliminary data.</text>
</comment>
<dbReference type="Proteomes" id="UP000078348">
    <property type="component" value="Unassembled WGS sequence"/>
</dbReference>
<dbReference type="InterPro" id="IPR002347">
    <property type="entry name" value="SDR_fam"/>
</dbReference>
<dbReference type="PANTHER" id="PTHR43157:SF31">
    <property type="entry name" value="PHOSPHATIDYLINOSITOL-GLYCAN BIOSYNTHESIS CLASS F PROTEIN"/>
    <property type="match status" value="1"/>
</dbReference>
<evidence type="ECO:0000313" key="3">
    <source>
        <dbReference type="Proteomes" id="UP000078348"/>
    </source>
</evidence>
<keyword evidence="3" id="KW-1185">Reference proteome</keyword>
<dbReference type="Pfam" id="PF00106">
    <property type="entry name" value="adh_short"/>
    <property type="match status" value="1"/>
</dbReference>
<dbReference type="SUPFAM" id="SSF51735">
    <property type="entry name" value="NAD(P)-binding Rossmann-fold domains"/>
    <property type="match status" value="1"/>
</dbReference>
<sequence>MTRGLQKLEEQLREQNISSRTFLITGGNSGFGYLVARTLLRAGGRVILGCRSEERARDACERLKEESGSQHLSYLLVDMENPKSISDCVEAVKSQQLHINVLVNNAGVSMVHTYIESPTGVEKTCQTNYLGLVQFTELMTPLLEREEDPRVINVSSLTYVKGRPAVIDAQHLPLQRSEYERFNAYYRSKYLVTSYTQYYARQHPRVFAVACDPGVAATNIARELGVIGWLYSRRFFQLFAPTWKGACTIAFAAGSEEVKGVCGSGKMCCKCRRKELIPAVCSKQEQDAIHDATVELLKRTNVV</sequence>
<name>A0A196S792_BLAHN</name>
<dbReference type="InterPro" id="IPR036291">
    <property type="entry name" value="NAD(P)-bd_dom_sf"/>
</dbReference>
<evidence type="ECO:0000256" key="1">
    <source>
        <dbReference type="ARBA" id="ARBA00023002"/>
    </source>
</evidence>